<evidence type="ECO:0000313" key="4">
    <source>
        <dbReference type="Proteomes" id="UP000002320"/>
    </source>
</evidence>
<name>B0WNM7_CULQU</name>
<keyword evidence="1" id="KW-0812">Transmembrane</keyword>
<gene>
    <name evidence="3" type="primary">6040996</name>
    <name evidence="2" type="ORF">CpipJ_CPIJ008522</name>
</gene>
<dbReference type="EMBL" id="DS232013">
    <property type="protein sequence ID" value="EDS31863.1"/>
    <property type="molecule type" value="Genomic_DNA"/>
</dbReference>
<protein>
    <submittedName>
        <fullName evidence="2 3">Zinc metalloprotease</fullName>
    </submittedName>
</protein>
<dbReference type="InParanoid" id="B0WNM7"/>
<dbReference type="VEuPathDB" id="VectorBase:CQUJHB018337"/>
<dbReference type="KEGG" id="cqu:CpipJ_CPIJ008522"/>
<feature type="transmembrane region" description="Helical" evidence="1">
    <location>
        <begin position="89"/>
        <end position="110"/>
    </location>
</feature>
<dbReference type="HOGENOM" id="CLU_950670_0_0_1"/>
<reference evidence="3" key="2">
    <citation type="submission" date="2020-05" db="UniProtKB">
        <authorList>
            <consortium name="EnsemblMetazoa"/>
        </authorList>
    </citation>
    <scope>IDENTIFICATION</scope>
    <source>
        <strain evidence="3">JHB</strain>
    </source>
</reference>
<dbReference type="Proteomes" id="UP000002320">
    <property type="component" value="Unassembled WGS sequence"/>
</dbReference>
<dbReference type="InterPro" id="IPR031720">
    <property type="entry name" value="DUF4728"/>
</dbReference>
<dbReference type="OMA" id="CPTNIQY"/>
<keyword evidence="2" id="KW-0482">Metalloprotease</keyword>
<dbReference type="EnsemblMetazoa" id="CPIJ008522-RA">
    <property type="protein sequence ID" value="CPIJ008522-PA"/>
    <property type="gene ID" value="CPIJ008522"/>
</dbReference>
<evidence type="ECO:0000256" key="1">
    <source>
        <dbReference type="SAM" id="Phobius"/>
    </source>
</evidence>
<evidence type="ECO:0000313" key="2">
    <source>
        <dbReference type="EMBL" id="EDS31863.1"/>
    </source>
</evidence>
<dbReference type="OrthoDB" id="10067585at2759"/>
<dbReference type="VEuPathDB" id="VectorBase:CPIJ008522"/>
<organism>
    <name type="scientific">Culex quinquefasciatus</name>
    <name type="common">Southern house mosquito</name>
    <name type="synonym">Culex pungens</name>
    <dbReference type="NCBI Taxonomy" id="7176"/>
    <lineage>
        <taxon>Eukaryota</taxon>
        <taxon>Metazoa</taxon>
        <taxon>Ecdysozoa</taxon>
        <taxon>Arthropoda</taxon>
        <taxon>Hexapoda</taxon>
        <taxon>Insecta</taxon>
        <taxon>Pterygota</taxon>
        <taxon>Neoptera</taxon>
        <taxon>Endopterygota</taxon>
        <taxon>Diptera</taxon>
        <taxon>Nematocera</taxon>
        <taxon>Culicoidea</taxon>
        <taxon>Culicidae</taxon>
        <taxon>Culicinae</taxon>
        <taxon>Culicini</taxon>
        <taxon>Culex</taxon>
        <taxon>Culex</taxon>
    </lineage>
</organism>
<reference evidence="2" key="1">
    <citation type="submission" date="2007-03" db="EMBL/GenBank/DDBJ databases">
        <title>Annotation of Culex pipiens quinquefasciatus.</title>
        <authorList>
            <consortium name="The Broad Institute Genome Sequencing Platform"/>
            <person name="Atkinson P.W."/>
            <person name="Hemingway J."/>
            <person name="Christensen B.M."/>
            <person name="Higgs S."/>
            <person name="Kodira C."/>
            <person name="Hannick L."/>
            <person name="Megy K."/>
            <person name="O'Leary S."/>
            <person name="Pearson M."/>
            <person name="Haas B.J."/>
            <person name="Mauceli E."/>
            <person name="Wortman J.R."/>
            <person name="Lee N.H."/>
            <person name="Guigo R."/>
            <person name="Stanke M."/>
            <person name="Alvarado L."/>
            <person name="Amedeo P."/>
            <person name="Antoine C.H."/>
            <person name="Arensburger P."/>
            <person name="Bidwell S.L."/>
            <person name="Crawford M."/>
            <person name="Camaro F."/>
            <person name="Devon K."/>
            <person name="Engels R."/>
            <person name="Hammond M."/>
            <person name="Howarth C."/>
            <person name="Koehrsen M."/>
            <person name="Lawson D."/>
            <person name="Montgomery P."/>
            <person name="Nene V."/>
            <person name="Nusbaum C."/>
            <person name="Puiu D."/>
            <person name="Romero-Severson J."/>
            <person name="Severson D.W."/>
            <person name="Shumway M."/>
            <person name="Sisk P."/>
            <person name="Stolte C."/>
            <person name="Zeng Q."/>
            <person name="Eisenstadt E."/>
            <person name="Fraser-Liggett C."/>
            <person name="Strausberg R."/>
            <person name="Galagan J."/>
            <person name="Birren B."/>
            <person name="Collins F.H."/>
        </authorList>
    </citation>
    <scope>NUCLEOTIDE SEQUENCE [LARGE SCALE GENOMIC DNA]</scope>
    <source>
        <strain evidence="2">JHB</strain>
    </source>
</reference>
<evidence type="ECO:0000313" key="3">
    <source>
        <dbReference type="EnsemblMetazoa" id="CPIJ008522-PA"/>
    </source>
</evidence>
<sequence>MAFVDVTLVDQQYWFYFGISCITLSVFAHDERKFLKGEVDRPSGESFLEKESISTVTVIFNMLLLAFASLGVLSSLLVIVGLRMNMRAFLLPWIFVMIADLLVECAHFVYLSASQALQFEPVTAMLFTVDFFIMCLNIYCLLCVISQYQEYKAGRGGADDDSYISSVNIQYSPPAATCLPPGKSILSPMMCPHTNCTLIPEETQINGSALGVAPTMTQQVKSPSTFGRQNSLLLKKHVKFNHGDKAKVVCCSGVIHPENILPAKTENGAHRINNGHHNHMIEALPGK</sequence>
<dbReference type="eggNOG" id="ENOG502S0QK">
    <property type="taxonomic scope" value="Eukaryota"/>
</dbReference>
<accession>B0WNM7</accession>
<keyword evidence="4" id="KW-1185">Reference proteome</keyword>
<dbReference type="Pfam" id="PF15860">
    <property type="entry name" value="DUF4728"/>
    <property type="match status" value="1"/>
</dbReference>
<keyword evidence="1" id="KW-0472">Membrane</keyword>
<dbReference type="AlphaFoldDB" id="B0WNM7"/>
<keyword evidence="1" id="KW-1133">Transmembrane helix</keyword>
<dbReference type="GO" id="GO:0006508">
    <property type="term" value="P:proteolysis"/>
    <property type="evidence" value="ECO:0007669"/>
    <property type="project" value="UniProtKB-KW"/>
</dbReference>
<feature type="transmembrane region" description="Helical" evidence="1">
    <location>
        <begin position="58"/>
        <end position="82"/>
    </location>
</feature>
<dbReference type="PANTHER" id="PTHR36694">
    <property type="entry name" value="PASIFLORA 1, ISOFORM A-RELATED"/>
    <property type="match status" value="1"/>
</dbReference>
<keyword evidence="2" id="KW-0378">Hydrolase</keyword>
<proteinExistence type="predicted"/>
<keyword evidence="2" id="KW-0645">Protease</keyword>
<dbReference type="GO" id="GO:0008237">
    <property type="term" value="F:metallopeptidase activity"/>
    <property type="evidence" value="ECO:0007669"/>
    <property type="project" value="UniProtKB-KW"/>
</dbReference>
<feature type="transmembrane region" description="Helical" evidence="1">
    <location>
        <begin position="122"/>
        <end position="145"/>
    </location>
</feature>
<dbReference type="PANTHER" id="PTHR36694:SF11">
    <property type="entry name" value="LP21121P-RELATED"/>
    <property type="match status" value="1"/>
</dbReference>